<evidence type="ECO:0000313" key="3">
    <source>
        <dbReference type="EMBL" id="VBB29819.1"/>
    </source>
</evidence>
<sequence>MWPNYDEVSDDDDVIEMDAEDLEYLPEIDDQKLQQDASPQADCNKLKVNYKFRRTTPFRHRLNHKRVTKNSDKSEGNDNDANEDFEELSDEEIISDRASESSDKIKSKRKKIRKISMPENESNISAKPISSSSSAISDEDQDSDEEIVFESPFPLSKVVFIETSFDAYIKLLSQSEEMPTDEMTGWKGLFHAFKWTSKMCYILCPPLPNLVIRKAAFHPPKHCHYYFLIGEKAGKRQYFLDAKSARESTNLTICLPHLLLPKFKNSDVADQLLRIEVHLIPSANGDTLVALYIRCEKSYECKKSAPYIILFAQPNSSDVGSCMLTDPNLVDIADFLQCDLMAFDYSGFGLSTGTSTEKNVYQNMEAVYQYLTEEMKAKPNEIILIGFSMGTAVAIHLASHEKVAGLILIAPFTSLLRVLRRKPASKKTCCLDQFSSIDKMSKILCRTLICHGMNDVIVSINHSIELQSRLPNATKPFFLDKATHQGIYCERKMWDRVQQFLFHELDNSRKWNEPVKTKRPFVDYGF</sequence>
<dbReference type="InterPro" id="IPR000073">
    <property type="entry name" value="AB_hydrolase_1"/>
</dbReference>
<protein>
    <recommendedName>
        <fullName evidence="2">AB hydrolase-1 domain-containing protein</fullName>
    </recommendedName>
</protein>
<dbReference type="AlphaFoldDB" id="A0A498S8M5"/>
<proteinExistence type="predicted"/>
<evidence type="ECO:0000256" key="1">
    <source>
        <dbReference type="SAM" id="MobiDB-lite"/>
    </source>
</evidence>
<gene>
    <name evidence="3" type="ORF">NAV_LOCUS4610</name>
</gene>
<dbReference type="Gene3D" id="3.40.50.1820">
    <property type="entry name" value="alpha/beta hydrolase"/>
    <property type="match status" value="1"/>
</dbReference>
<evidence type="ECO:0000313" key="4">
    <source>
        <dbReference type="Proteomes" id="UP000276991"/>
    </source>
</evidence>
<keyword evidence="4" id="KW-1185">Reference proteome</keyword>
<dbReference type="GO" id="GO:0010008">
    <property type="term" value="C:endosome membrane"/>
    <property type="evidence" value="ECO:0007669"/>
    <property type="project" value="TreeGrafter"/>
</dbReference>
<organism evidence="3 4">
    <name type="scientific">Acanthocheilonema viteae</name>
    <name type="common">Filarial nematode worm</name>
    <name type="synonym">Dipetalonema viteae</name>
    <dbReference type="NCBI Taxonomy" id="6277"/>
    <lineage>
        <taxon>Eukaryota</taxon>
        <taxon>Metazoa</taxon>
        <taxon>Ecdysozoa</taxon>
        <taxon>Nematoda</taxon>
        <taxon>Chromadorea</taxon>
        <taxon>Rhabditida</taxon>
        <taxon>Spirurina</taxon>
        <taxon>Spiruromorpha</taxon>
        <taxon>Filarioidea</taxon>
        <taxon>Onchocercidae</taxon>
        <taxon>Acanthocheilonema</taxon>
    </lineage>
</organism>
<feature type="region of interest" description="Disordered" evidence="1">
    <location>
        <begin position="61"/>
        <end position="141"/>
    </location>
</feature>
<feature type="compositionally biased region" description="Acidic residues" evidence="1">
    <location>
        <begin position="77"/>
        <end position="93"/>
    </location>
</feature>
<dbReference type="SUPFAM" id="SSF53474">
    <property type="entry name" value="alpha/beta-Hydrolases"/>
    <property type="match status" value="1"/>
</dbReference>
<accession>A0A498S8M5</accession>
<dbReference type="EMBL" id="UPTC01000705">
    <property type="protein sequence ID" value="VBB29819.1"/>
    <property type="molecule type" value="Genomic_DNA"/>
</dbReference>
<dbReference type="Proteomes" id="UP000276991">
    <property type="component" value="Unassembled WGS sequence"/>
</dbReference>
<dbReference type="GO" id="GO:0008474">
    <property type="term" value="F:palmitoyl-(protein) hydrolase activity"/>
    <property type="evidence" value="ECO:0007669"/>
    <property type="project" value="TreeGrafter"/>
</dbReference>
<dbReference type="Pfam" id="PF00561">
    <property type="entry name" value="Abhydrolase_1"/>
    <property type="match status" value="1"/>
</dbReference>
<dbReference type="STRING" id="6277.A0A498S8M5"/>
<dbReference type="OrthoDB" id="446723at2759"/>
<feature type="compositionally biased region" description="Basic and acidic residues" evidence="1">
    <location>
        <begin position="94"/>
        <end position="105"/>
    </location>
</feature>
<dbReference type="PANTHER" id="PTHR12277:SF56">
    <property type="entry name" value="AB HYDROLASE-1 DOMAIN-CONTAINING PROTEIN"/>
    <property type="match status" value="1"/>
</dbReference>
<feature type="domain" description="AB hydrolase-1" evidence="2">
    <location>
        <begin position="332"/>
        <end position="412"/>
    </location>
</feature>
<feature type="compositionally biased region" description="Low complexity" evidence="1">
    <location>
        <begin position="121"/>
        <end position="136"/>
    </location>
</feature>
<dbReference type="GO" id="GO:0005886">
    <property type="term" value="C:plasma membrane"/>
    <property type="evidence" value="ECO:0007669"/>
    <property type="project" value="TreeGrafter"/>
</dbReference>
<dbReference type="PANTHER" id="PTHR12277">
    <property type="entry name" value="ALPHA/BETA HYDROLASE DOMAIN-CONTAINING PROTEIN"/>
    <property type="match status" value="1"/>
</dbReference>
<name>A0A498S8M5_ACAVI</name>
<reference evidence="3 4" key="1">
    <citation type="submission" date="2018-08" db="EMBL/GenBank/DDBJ databases">
        <authorList>
            <person name="Laetsch R D."/>
            <person name="Stevens L."/>
            <person name="Kumar S."/>
            <person name="Blaxter L. M."/>
        </authorList>
    </citation>
    <scope>NUCLEOTIDE SEQUENCE [LARGE SCALE GENOMIC DNA]</scope>
</reference>
<dbReference type="InterPro" id="IPR029058">
    <property type="entry name" value="AB_hydrolase_fold"/>
</dbReference>
<evidence type="ECO:0000259" key="2">
    <source>
        <dbReference type="Pfam" id="PF00561"/>
    </source>
</evidence>